<evidence type="ECO:0000256" key="2">
    <source>
        <dbReference type="ARBA" id="ARBA00005594"/>
    </source>
</evidence>
<dbReference type="FunFam" id="1.10.730.10:FF:000008">
    <property type="entry name" value="Arginine--tRNA ligase"/>
    <property type="match status" value="1"/>
</dbReference>
<comment type="caution">
    <text evidence="14">The sequence shown here is derived from an EMBL/GenBank/DDBJ whole genome shotgun (WGS) entry which is preliminary data.</text>
</comment>
<dbReference type="PRINTS" id="PR01038">
    <property type="entry name" value="TRNASYNTHARG"/>
</dbReference>
<organism evidence="14 15">
    <name type="scientific">Peptoniphilus duerdenii ATCC BAA-1640</name>
    <dbReference type="NCBI Taxonomy" id="862517"/>
    <lineage>
        <taxon>Bacteria</taxon>
        <taxon>Bacillati</taxon>
        <taxon>Bacillota</taxon>
        <taxon>Tissierellia</taxon>
        <taxon>Tissierellales</taxon>
        <taxon>Peptoniphilaceae</taxon>
        <taxon>Peptoniphilus</taxon>
    </lineage>
</organism>
<comment type="subcellular location">
    <subcellularLocation>
        <location evidence="1 10">Cytoplasm</location>
    </subcellularLocation>
</comment>
<dbReference type="SMART" id="SM01016">
    <property type="entry name" value="Arg_tRNA_synt_N"/>
    <property type="match status" value="1"/>
</dbReference>
<dbReference type="InterPro" id="IPR036695">
    <property type="entry name" value="Arg-tRNA-synth_N_sf"/>
</dbReference>
<dbReference type="HOGENOM" id="CLU_006406_6_2_9"/>
<feature type="short sequence motif" description="'HIGH' region" evidence="10">
    <location>
        <begin position="122"/>
        <end position="132"/>
    </location>
</feature>
<dbReference type="Proteomes" id="UP000003280">
    <property type="component" value="Unassembled WGS sequence"/>
</dbReference>
<dbReference type="HAMAP" id="MF_00123">
    <property type="entry name" value="Arg_tRNA_synth"/>
    <property type="match status" value="1"/>
</dbReference>
<keyword evidence="5 10" id="KW-0547">Nucleotide-binding</keyword>
<dbReference type="PANTHER" id="PTHR11956">
    <property type="entry name" value="ARGINYL-TRNA SYNTHETASE"/>
    <property type="match status" value="1"/>
</dbReference>
<keyword evidence="6 10" id="KW-0067">ATP-binding</keyword>
<dbReference type="GO" id="GO:0006420">
    <property type="term" value="P:arginyl-tRNA aminoacylation"/>
    <property type="evidence" value="ECO:0007669"/>
    <property type="project" value="UniProtKB-UniRule"/>
</dbReference>
<dbReference type="PANTHER" id="PTHR11956:SF5">
    <property type="entry name" value="ARGININE--TRNA LIGASE, CYTOPLASMIC"/>
    <property type="match status" value="1"/>
</dbReference>
<name>E0NNH8_9FIRM</name>
<dbReference type="Gene3D" id="1.10.730.10">
    <property type="entry name" value="Isoleucyl-tRNA Synthetase, Domain 1"/>
    <property type="match status" value="1"/>
</dbReference>
<keyword evidence="8 10" id="KW-0030">Aminoacyl-tRNA synthetase</keyword>
<comment type="catalytic activity">
    <reaction evidence="9 10">
        <text>tRNA(Arg) + L-arginine + ATP = L-arginyl-tRNA(Arg) + AMP + diphosphate</text>
        <dbReference type="Rhea" id="RHEA:20301"/>
        <dbReference type="Rhea" id="RHEA-COMP:9658"/>
        <dbReference type="Rhea" id="RHEA-COMP:9673"/>
        <dbReference type="ChEBI" id="CHEBI:30616"/>
        <dbReference type="ChEBI" id="CHEBI:32682"/>
        <dbReference type="ChEBI" id="CHEBI:33019"/>
        <dbReference type="ChEBI" id="CHEBI:78442"/>
        <dbReference type="ChEBI" id="CHEBI:78513"/>
        <dbReference type="ChEBI" id="CHEBI:456215"/>
        <dbReference type="EC" id="6.1.1.19"/>
    </reaction>
</comment>
<evidence type="ECO:0000313" key="14">
    <source>
        <dbReference type="EMBL" id="EFM24581.1"/>
    </source>
</evidence>
<dbReference type="InterPro" id="IPR008909">
    <property type="entry name" value="DALR_anticod-bd"/>
</dbReference>
<proteinExistence type="inferred from homology"/>
<evidence type="ECO:0000256" key="9">
    <source>
        <dbReference type="ARBA" id="ARBA00049339"/>
    </source>
</evidence>
<evidence type="ECO:0000256" key="8">
    <source>
        <dbReference type="ARBA" id="ARBA00023146"/>
    </source>
</evidence>
<dbReference type="OrthoDB" id="9805987at2"/>
<dbReference type="CDD" id="cd00671">
    <property type="entry name" value="ArgRS_core"/>
    <property type="match status" value="1"/>
</dbReference>
<feature type="domain" description="Arginyl tRNA synthetase N-terminal" evidence="13">
    <location>
        <begin position="6"/>
        <end position="84"/>
    </location>
</feature>
<protein>
    <recommendedName>
        <fullName evidence="10">Arginine--tRNA ligase</fullName>
        <ecNumber evidence="10">6.1.1.19</ecNumber>
    </recommendedName>
    <alternativeName>
        <fullName evidence="10">Arginyl-tRNA synthetase</fullName>
        <shortName evidence="10">ArgRS</shortName>
    </alternativeName>
</protein>
<dbReference type="GO" id="GO:0005524">
    <property type="term" value="F:ATP binding"/>
    <property type="evidence" value="ECO:0007669"/>
    <property type="project" value="UniProtKB-UniRule"/>
</dbReference>
<evidence type="ECO:0000256" key="11">
    <source>
        <dbReference type="RuleBase" id="RU363038"/>
    </source>
</evidence>
<dbReference type="Pfam" id="PF00750">
    <property type="entry name" value="tRNA-synt_1d"/>
    <property type="match status" value="1"/>
</dbReference>
<evidence type="ECO:0000256" key="1">
    <source>
        <dbReference type="ARBA" id="ARBA00004496"/>
    </source>
</evidence>
<dbReference type="InterPro" id="IPR009080">
    <property type="entry name" value="tRNAsynth_Ia_anticodon-bd"/>
</dbReference>
<evidence type="ECO:0000256" key="6">
    <source>
        <dbReference type="ARBA" id="ARBA00022840"/>
    </source>
</evidence>
<dbReference type="Pfam" id="PF03485">
    <property type="entry name" value="Arg_tRNA_synt_N"/>
    <property type="match status" value="1"/>
</dbReference>
<evidence type="ECO:0000259" key="13">
    <source>
        <dbReference type="SMART" id="SM01016"/>
    </source>
</evidence>
<dbReference type="EC" id="6.1.1.19" evidence="10"/>
<evidence type="ECO:0000313" key="15">
    <source>
        <dbReference type="Proteomes" id="UP000003280"/>
    </source>
</evidence>
<evidence type="ECO:0000256" key="5">
    <source>
        <dbReference type="ARBA" id="ARBA00022741"/>
    </source>
</evidence>
<evidence type="ECO:0000256" key="10">
    <source>
        <dbReference type="HAMAP-Rule" id="MF_00123"/>
    </source>
</evidence>
<reference evidence="14 15" key="1">
    <citation type="submission" date="2010-07" db="EMBL/GenBank/DDBJ databases">
        <authorList>
            <person name="Muzny D."/>
            <person name="Qin X."/>
            <person name="Deng J."/>
            <person name="Jiang H."/>
            <person name="Liu Y."/>
            <person name="Qu J."/>
            <person name="Song X.-Z."/>
            <person name="Zhang L."/>
            <person name="Thornton R."/>
            <person name="Coyle M."/>
            <person name="Francisco L."/>
            <person name="Jackson L."/>
            <person name="Javaid M."/>
            <person name="Korchina V."/>
            <person name="Kovar C."/>
            <person name="Mata R."/>
            <person name="Mathew T."/>
            <person name="Ngo R."/>
            <person name="Nguyen L."/>
            <person name="Nguyen N."/>
            <person name="Okwuonu G."/>
            <person name="Ongeri F."/>
            <person name="Pham C."/>
            <person name="Simmons D."/>
            <person name="Wilczek-Boney K."/>
            <person name="Hale W."/>
            <person name="Jakkamsetti A."/>
            <person name="Pham P."/>
            <person name="Ruth R."/>
            <person name="San Lucas F."/>
            <person name="Warren J."/>
            <person name="Zhang J."/>
            <person name="Zhao Z."/>
            <person name="Zhou C."/>
            <person name="Zhu D."/>
            <person name="Lee S."/>
            <person name="Bess C."/>
            <person name="Blankenburg K."/>
            <person name="Forbes L."/>
            <person name="Fu Q."/>
            <person name="Gubbala S."/>
            <person name="Hirani K."/>
            <person name="Jayaseelan J.C."/>
            <person name="Lara F."/>
            <person name="Munidasa M."/>
            <person name="Palculict T."/>
            <person name="Patil S."/>
            <person name="Pu L.-L."/>
            <person name="Saada N."/>
            <person name="Tang L."/>
            <person name="Weissenberger G."/>
            <person name="Zhu Y."/>
            <person name="Hemphill L."/>
            <person name="Shang Y."/>
            <person name="Youmans B."/>
            <person name="Ayvaz T."/>
            <person name="Ross M."/>
            <person name="Santibanez J."/>
            <person name="Aqrawi P."/>
            <person name="Gross S."/>
            <person name="Joshi V."/>
            <person name="Fowler G."/>
            <person name="Nazareth L."/>
            <person name="Reid J."/>
            <person name="Worley K."/>
            <person name="Petrosino J."/>
            <person name="Highlander S."/>
            <person name="Gibbs R."/>
        </authorList>
    </citation>
    <scope>NUCLEOTIDE SEQUENCE [LARGE SCALE GENOMIC DNA]</scope>
    <source>
        <strain evidence="14 15">ATCC BAA-1640</strain>
    </source>
</reference>
<dbReference type="GO" id="GO:0004814">
    <property type="term" value="F:arginine-tRNA ligase activity"/>
    <property type="evidence" value="ECO:0007669"/>
    <property type="project" value="UniProtKB-UniRule"/>
</dbReference>
<dbReference type="InterPro" id="IPR005148">
    <property type="entry name" value="Arg-tRNA-synth_N"/>
</dbReference>
<dbReference type="PROSITE" id="PS00178">
    <property type="entry name" value="AA_TRNA_LIGASE_I"/>
    <property type="match status" value="1"/>
</dbReference>
<evidence type="ECO:0000256" key="4">
    <source>
        <dbReference type="ARBA" id="ARBA00022598"/>
    </source>
</evidence>
<dbReference type="CDD" id="cd07956">
    <property type="entry name" value="Anticodon_Ia_Arg"/>
    <property type="match status" value="1"/>
</dbReference>
<dbReference type="EMBL" id="AEEH01000050">
    <property type="protein sequence ID" value="EFM24581.1"/>
    <property type="molecule type" value="Genomic_DNA"/>
</dbReference>
<dbReference type="InterPro" id="IPR001278">
    <property type="entry name" value="Arg-tRNA-ligase"/>
</dbReference>
<dbReference type="Gene3D" id="3.30.1360.70">
    <property type="entry name" value="Arginyl tRNA synthetase N-terminal domain"/>
    <property type="match status" value="1"/>
</dbReference>
<keyword evidence="4 10" id="KW-0436">Ligase</keyword>
<evidence type="ECO:0000259" key="12">
    <source>
        <dbReference type="SMART" id="SM00836"/>
    </source>
</evidence>
<accession>E0NNH8</accession>
<dbReference type="AlphaFoldDB" id="E0NNH8"/>
<dbReference type="InterPro" id="IPR001412">
    <property type="entry name" value="aa-tRNA-synth_I_CS"/>
</dbReference>
<evidence type="ECO:0000256" key="7">
    <source>
        <dbReference type="ARBA" id="ARBA00022917"/>
    </source>
</evidence>
<dbReference type="InterPro" id="IPR014729">
    <property type="entry name" value="Rossmann-like_a/b/a_fold"/>
</dbReference>
<dbReference type="InterPro" id="IPR035684">
    <property type="entry name" value="ArgRS_core"/>
</dbReference>
<dbReference type="FunFam" id="3.40.50.620:FF:000116">
    <property type="entry name" value="Arginine--tRNA ligase"/>
    <property type="match status" value="1"/>
</dbReference>
<dbReference type="SMART" id="SM00836">
    <property type="entry name" value="DALR_1"/>
    <property type="match status" value="1"/>
</dbReference>
<dbReference type="SUPFAM" id="SSF55190">
    <property type="entry name" value="Arginyl-tRNA synthetase (ArgRS), N-terminal 'additional' domain"/>
    <property type="match status" value="1"/>
</dbReference>
<dbReference type="STRING" id="862517.HMPREF9225_1717"/>
<dbReference type="Gene3D" id="3.40.50.620">
    <property type="entry name" value="HUPs"/>
    <property type="match status" value="1"/>
</dbReference>
<feature type="domain" description="DALR anticodon binding" evidence="12">
    <location>
        <begin position="454"/>
        <end position="569"/>
    </location>
</feature>
<dbReference type="SUPFAM" id="SSF52374">
    <property type="entry name" value="Nucleotidylyl transferase"/>
    <property type="match status" value="1"/>
</dbReference>
<comment type="subunit">
    <text evidence="10">Monomer.</text>
</comment>
<comment type="similarity">
    <text evidence="2 10 11">Belongs to the class-I aminoacyl-tRNA synthetase family.</text>
</comment>
<dbReference type="GO" id="GO:0005737">
    <property type="term" value="C:cytoplasm"/>
    <property type="evidence" value="ECO:0007669"/>
    <property type="project" value="UniProtKB-SubCell"/>
</dbReference>
<keyword evidence="7 10" id="KW-0648">Protein biosynthesis</keyword>
<keyword evidence="15" id="KW-1185">Reference proteome</keyword>
<dbReference type="NCBIfam" id="TIGR00456">
    <property type="entry name" value="argS"/>
    <property type="match status" value="1"/>
</dbReference>
<dbReference type="Pfam" id="PF05746">
    <property type="entry name" value="DALR_1"/>
    <property type="match status" value="1"/>
</dbReference>
<evidence type="ECO:0000256" key="3">
    <source>
        <dbReference type="ARBA" id="ARBA00022490"/>
    </source>
</evidence>
<keyword evidence="3 10" id="KW-0963">Cytoplasm</keyword>
<sequence length="569" mass="65897">MIDFKEEIAKILSDKIESMTKEDILMQIEIPPSYEMGDYAFPVFSLAKIFRKNPNMIAEEMAASIKSEYFEKVENKGAYINFFTNKEVLAKTVVEEISKEKENYGKSKLGEGKTVIVEYSSPNIAKPFHIGHIRSTIIGDSLKRIHKFLGYNVVSINHLGDYGTQFGMLIYAIKNWGNIEEIEKNPIPELLKLYVRVNTEADQNEEIKEECRHYFASLEKGDEDAVKIWTWIREISLKEFNIVYDLLGIKFDSYNGESFYSDKMMKQVERMEKLGILKDSEGAKIVDLEKYNLPPALILKSDGSTIYITRDIAAAEYRHETYHPEKNIYVVATEQNLHFKQLKAVLKEMQYDWYDEVTHVAFGMINLADGKLSTRQGRVVYLIDVLNKAIEKIMEILNEREETSGVKIANKEELAKQVGIGAIKFQELFNQRIKDYTFDWDKTLSFEGESGPYVQYAHARICSLLEKGGFDINKEVDSSLLNNEMEINILRNLYKFTEVVEDAKEKYEPFFISRYVVELAKDFNKYYNQVTINVEDEKLKNTRLMLCYSVKNVISEGLRLLGIEAPEKM</sequence>
<gene>
    <name evidence="10 14" type="primary">argS</name>
    <name evidence="14" type="ORF">HMPREF9225_1717</name>
</gene>
<dbReference type="SUPFAM" id="SSF47323">
    <property type="entry name" value="Anticodon-binding domain of a subclass of class I aminoacyl-tRNA synthetases"/>
    <property type="match status" value="1"/>
</dbReference>
<dbReference type="eggNOG" id="COG0018">
    <property type="taxonomic scope" value="Bacteria"/>
</dbReference>
<dbReference type="RefSeq" id="WP_008902492.1">
    <property type="nucleotide sequence ID" value="NZ_GL397071.1"/>
</dbReference>